<evidence type="ECO:0000256" key="3">
    <source>
        <dbReference type="ARBA" id="ARBA00022475"/>
    </source>
</evidence>
<dbReference type="RefSeq" id="WP_095066450.1">
    <property type="nucleotide sequence ID" value="NZ_LT906470.1"/>
</dbReference>
<reference evidence="16 17" key="1">
    <citation type="submission" date="2017-06" db="EMBL/GenBank/DDBJ databases">
        <authorList>
            <consortium name="Pathogen Informatics"/>
        </authorList>
    </citation>
    <scope>NUCLEOTIDE SEQUENCE [LARGE SCALE GENOMIC DNA]</scope>
    <source>
        <strain evidence="16 17">NCTC12018</strain>
    </source>
</reference>
<dbReference type="PANTHER" id="PTHR33445:SF1">
    <property type="entry name" value="ATP SYNTHASE SUBUNIT B"/>
    <property type="match status" value="1"/>
</dbReference>
<evidence type="ECO:0000256" key="6">
    <source>
        <dbReference type="ARBA" id="ARBA00022781"/>
    </source>
</evidence>
<evidence type="ECO:0000256" key="13">
    <source>
        <dbReference type="HAMAP-Rule" id="MF_01398"/>
    </source>
</evidence>
<evidence type="ECO:0000256" key="8">
    <source>
        <dbReference type="ARBA" id="ARBA00023065"/>
    </source>
</evidence>
<evidence type="ECO:0000256" key="12">
    <source>
        <dbReference type="ARBA" id="ARBA00037847"/>
    </source>
</evidence>
<evidence type="ECO:0000256" key="2">
    <source>
        <dbReference type="ARBA" id="ARBA00022448"/>
    </source>
</evidence>
<name>A0A239ZRU7_9FIRM</name>
<keyword evidence="2 13" id="KW-0813">Transport</keyword>
<dbReference type="InterPro" id="IPR050059">
    <property type="entry name" value="ATP_synthase_B_chain"/>
</dbReference>
<keyword evidence="4 13" id="KW-0138">CF(0)</keyword>
<dbReference type="Pfam" id="PF00430">
    <property type="entry name" value="ATP-synt_B"/>
    <property type="match status" value="1"/>
</dbReference>
<comment type="function">
    <text evidence="11 13">F(1)F(0) ATP synthase produces ATP from ADP in the presence of a proton or sodium gradient. F-type ATPases consist of two structural domains, F(1) containing the extramembraneous catalytic core and F(0) containing the membrane proton channel, linked together by a central stalk and a peripheral stalk. During catalysis, ATP synthesis in the catalytic domain of F(1) is coupled via a rotary mechanism of the central stalk subunits to proton translocation.</text>
</comment>
<dbReference type="GO" id="GO:0045259">
    <property type="term" value="C:proton-transporting ATP synthase complex"/>
    <property type="evidence" value="ECO:0007669"/>
    <property type="project" value="UniProtKB-KW"/>
</dbReference>
<dbReference type="HAMAP" id="MF_01398">
    <property type="entry name" value="ATP_synth_b_bprime"/>
    <property type="match status" value="1"/>
</dbReference>
<proteinExistence type="inferred from homology"/>
<dbReference type="PANTHER" id="PTHR33445">
    <property type="entry name" value="ATP SYNTHASE SUBUNIT B', CHLOROPLASTIC"/>
    <property type="match status" value="1"/>
</dbReference>
<keyword evidence="9 13" id="KW-0472">Membrane</keyword>
<comment type="similarity">
    <text evidence="1 13 14">Belongs to the ATPase B chain family.</text>
</comment>
<evidence type="ECO:0000256" key="15">
    <source>
        <dbReference type="SAM" id="Coils"/>
    </source>
</evidence>
<dbReference type="Gene3D" id="6.10.250.1580">
    <property type="match status" value="1"/>
</dbReference>
<keyword evidence="7 13" id="KW-1133">Transmembrane helix</keyword>
<evidence type="ECO:0000256" key="4">
    <source>
        <dbReference type="ARBA" id="ARBA00022547"/>
    </source>
</evidence>
<sequence>MVDLSPGTILAQMLNFFILVWILHRFAYKPLVSMMEARKEQIANDLASAEQSRMEAEQIKADYAAQIANARHEAQEIVEKANHQAKVNTAEEVAAARAQIESEKDRARQDIANERDRAMNSLRNEVVSLSVAMAGKVVAKDMNSETNTKLIEDAIRQLDSKTIGL</sequence>
<evidence type="ECO:0000256" key="14">
    <source>
        <dbReference type="RuleBase" id="RU003848"/>
    </source>
</evidence>
<dbReference type="NCBIfam" id="TIGR01144">
    <property type="entry name" value="ATP_synt_b"/>
    <property type="match status" value="1"/>
</dbReference>
<comment type="subcellular location">
    <subcellularLocation>
        <location evidence="13">Cell membrane</location>
        <topology evidence="13">Single-pass membrane protein</topology>
    </subcellularLocation>
    <subcellularLocation>
        <location evidence="12">Endomembrane system</location>
        <topology evidence="12">Single-pass membrane protein</topology>
    </subcellularLocation>
</comment>
<dbReference type="GO" id="GO:0046933">
    <property type="term" value="F:proton-transporting ATP synthase activity, rotational mechanism"/>
    <property type="evidence" value="ECO:0007669"/>
    <property type="project" value="UniProtKB-UniRule"/>
</dbReference>
<keyword evidence="3 13" id="KW-1003">Cell membrane</keyword>
<evidence type="ECO:0000256" key="9">
    <source>
        <dbReference type="ARBA" id="ARBA00023136"/>
    </source>
</evidence>
<protein>
    <recommendedName>
        <fullName evidence="13">ATP synthase subunit b</fullName>
    </recommendedName>
    <alternativeName>
        <fullName evidence="13">ATP synthase F(0) sector subunit b</fullName>
    </alternativeName>
    <alternativeName>
        <fullName evidence="13">ATPase subunit I</fullName>
    </alternativeName>
    <alternativeName>
        <fullName evidence="13">F-type ATPase subunit b</fullName>
        <shortName evidence="13">F-ATPase subunit b</shortName>
    </alternativeName>
</protein>
<keyword evidence="5 13" id="KW-0812">Transmembrane</keyword>
<dbReference type="GO" id="GO:0005886">
    <property type="term" value="C:plasma membrane"/>
    <property type="evidence" value="ECO:0007669"/>
    <property type="project" value="UniProtKB-SubCell"/>
</dbReference>
<dbReference type="KEGG" id="vrm:44547418_01637"/>
<keyword evidence="6 13" id="KW-0375">Hydrogen ion transport</keyword>
<dbReference type="CDD" id="cd06503">
    <property type="entry name" value="ATP-synt_Fo_b"/>
    <property type="match status" value="1"/>
</dbReference>
<evidence type="ECO:0000256" key="1">
    <source>
        <dbReference type="ARBA" id="ARBA00005513"/>
    </source>
</evidence>
<evidence type="ECO:0000256" key="10">
    <source>
        <dbReference type="ARBA" id="ARBA00023310"/>
    </source>
</evidence>
<keyword evidence="17" id="KW-1185">Reference proteome</keyword>
<gene>
    <name evidence="13 16" type="primary">atpF</name>
    <name evidence="16" type="ORF">SAMEA44547418_01637</name>
</gene>
<feature type="coiled-coil region" evidence="15">
    <location>
        <begin position="32"/>
        <end position="117"/>
    </location>
</feature>
<keyword evidence="10 13" id="KW-0066">ATP synthesis</keyword>
<evidence type="ECO:0000256" key="7">
    <source>
        <dbReference type="ARBA" id="ARBA00022989"/>
    </source>
</evidence>
<dbReference type="InterPro" id="IPR005864">
    <property type="entry name" value="ATP_synth_F0_bsu_bac"/>
</dbReference>
<dbReference type="EMBL" id="LT906470">
    <property type="protein sequence ID" value="SNV73600.1"/>
    <property type="molecule type" value="Genomic_DNA"/>
</dbReference>
<keyword evidence="8 13" id="KW-0406">Ion transport</keyword>
<organism evidence="16 17">
    <name type="scientific">Veillonella rodentium</name>
    <dbReference type="NCBI Taxonomy" id="248315"/>
    <lineage>
        <taxon>Bacteria</taxon>
        <taxon>Bacillati</taxon>
        <taxon>Bacillota</taxon>
        <taxon>Negativicutes</taxon>
        <taxon>Veillonellales</taxon>
        <taxon>Veillonellaceae</taxon>
        <taxon>Veillonella</taxon>
    </lineage>
</organism>
<comment type="subunit">
    <text evidence="13">F-type ATPases have 2 components, F(1) - the catalytic core - and F(0) - the membrane proton channel. F(1) has five subunits: alpha(3), beta(3), gamma(1), delta(1), epsilon(1). F(0) has three main subunits: a(1), b(2) and c(10-14). The alpha and beta chains form an alternating ring which encloses part of the gamma chain. F(1) is attached to F(0) by a central stalk formed by the gamma and epsilon chains, while a peripheral stalk is formed by the delta and b chains.</text>
</comment>
<dbReference type="GO" id="GO:0012505">
    <property type="term" value="C:endomembrane system"/>
    <property type="evidence" value="ECO:0007669"/>
    <property type="project" value="UniProtKB-SubCell"/>
</dbReference>
<accession>A0A239ZRU7</accession>
<dbReference type="InterPro" id="IPR002146">
    <property type="entry name" value="ATP_synth_b/b'su_bac/chlpt"/>
</dbReference>
<evidence type="ECO:0000313" key="17">
    <source>
        <dbReference type="Proteomes" id="UP000214973"/>
    </source>
</evidence>
<comment type="function">
    <text evidence="13">Component of the F(0) channel, it forms part of the peripheral stalk, linking F(1) to F(0).</text>
</comment>
<keyword evidence="15" id="KW-0175">Coiled coil</keyword>
<dbReference type="GO" id="GO:0046961">
    <property type="term" value="F:proton-transporting ATPase activity, rotational mechanism"/>
    <property type="evidence" value="ECO:0007669"/>
    <property type="project" value="TreeGrafter"/>
</dbReference>
<dbReference type="Proteomes" id="UP000214973">
    <property type="component" value="Chromosome 1"/>
</dbReference>
<feature type="transmembrane region" description="Helical" evidence="13">
    <location>
        <begin position="6"/>
        <end position="28"/>
    </location>
</feature>
<evidence type="ECO:0000256" key="5">
    <source>
        <dbReference type="ARBA" id="ARBA00022692"/>
    </source>
</evidence>
<evidence type="ECO:0000256" key="11">
    <source>
        <dbReference type="ARBA" id="ARBA00025198"/>
    </source>
</evidence>
<evidence type="ECO:0000313" key="16">
    <source>
        <dbReference type="EMBL" id="SNV73600.1"/>
    </source>
</evidence>
<dbReference type="AlphaFoldDB" id="A0A239ZRU7"/>